<feature type="active site" description="Proton acceptor" evidence="11">
    <location>
        <position position="444"/>
    </location>
</feature>
<dbReference type="InterPro" id="IPR006258">
    <property type="entry name" value="Lipoamide_DH"/>
</dbReference>
<dbReference type="AlphaFoldDB" id="A0A4D6YMU1"/>
<name>A0A4D6YMU1_9GAMM</name>
<dbReference type="InterPro" id="IPR004099">
    <property type="entry name" value="Pyr_nucl-diS_OxRdtase_dimer"/>
</dbReference>
<proteinExistence type="inferred from homology"/>
<dbReference type="Gene3D" id="3.30.390.30">
    <property type="match status" value="1"/>
</dbReference>
<evidence type="ECO:0000256" key="13">
    <source>
        <dbReference type="PIRSR" id="PIRSR000350-4"/>
    </source>
</evidence>
<evidence type="ECO:0000256" key="6">
    <source>
        <dbReference type="ARBA" id="ARBA00023002"/>
    </source>
</evidence>
<dbReference type="PANTHER" id="PTHR22912:SF160">
    <property type="entry name" value="DIHYDROLIPOYL DEHYDROGENASE"/>
    <property type="match status" value="1"/>
</dbReference>
<evidence type="ECO:0000256" key="12">
    <source>
        <dbReference type="PIRSR" id="PIRSR000350-3"/>
    </source>
</evidence>
<dbReference type="NCBIfam" id="TIGR01350">
    <property type="entry name" value="lipoamide_DH"/>
    <property type="match status" value="1"/>
</dbReference>
<dbReference type="PRINTS" id="PR00368">
    <property type="entry name" value="FADPNR"/>
</dbReference>
<evidence type="ECO:0000256" key="7">
    <source>
        <dbReference type="ARBA" id="ARBA00023027"/>
    </source>
</evidence>
<dbReference type="OrthoDB" id="9800167at2"/>
<dbReference type="InterPro" id="IPR016156">
    <property type="entry name" value="FAD/NAD-linked_Rdtase_dimer_sf"/>
</dbReference>
<evidence type="ECO:0000256" key="8">
    <source>
        <dbReference type="ARBA" id="ARBA00023157"/>
    </source>
</evidence>
<dbReference type="EC" id="1.8.1.4" evidence="2 14"/>
<dbReference type="EMBL" id="CP032996">
    <property type="protein sequence ID" value="QCI27148.1"/>
    <property type="molecule type" value="Genomic_DNA"/>
</dbReference>
<comment type="cofactor">
    <cofactor evidence="12 14">
        <name>FAD</name>
        <dbReference type="ChEBI" id="CHEBI:57692"/>
    </cofactor>
    <text evidence="12 14">Binds 1 FAD per subunit.</text>
</comment>
<evidence type="ECO:0000256" key="10">
    <source>
        <dbReference type="ARBA" id="ARBA00049187"/>
    </source>
</evidence>
<evidence type="ECO:0000256" key="5">
    <source>
        <dbReference type="ARBA" id="ARBA00022827"/>
    </source>
</evidence>
<dbReference type="Gene3D" id="3.50.50.60">
    <property type="entry name" value="FAD/NAD(P)-binding domain"/>
    <property type="match status" value="2"/>
</dbReference>
<dbReference type="InterPro" id="IPR036188">
    <property type="entry name" value="FAD/NAD-bd_sf"/>
</dbReference>
<evidence type="ECO:0000256" key="2">
    <source>
        <dbReference type="ARBA" id="ARBA00012608"/>
    </source>
</evidence>
<protein>
    <recommendedName>
        <fullName evidence="3 14">Dihydrolipoyl dehydrogenase</fullName>
        <ecNumber evidence="2 14">1.8.1.4</ecNumber>
    </recommendedName>
</protein>
<dbReference type="GO" id="GO:0006979">
    <property type="term" value="P:response to oxidative stress"/>
    <property type="evidence" value="ECO:0007669"/>
    <property type="project" value="UniProtKB-ARBA"/>
</dbReference>
<dbReference type="PRINTS" id="PR00411">
    <property type="entry name" value="PNDRDTASEI"/>
</dbReference>
<dbReference type="InterPro" id="IPR050151">
    <property type="entry name" value="Class-I_Pyr_Nuc-Dis_Oxidored"/>
</dbReference>
<keyword evidence="7 12" id="KW-0520">NAD</keyword>
<evidence type="ECO:0000256" key="1">
    <source>
        <dbReference type="ARBA" id="ARBA00007532"/>
    </source>
</evidence>
<keyword evidence="4 14" id="KW-0285">Flavoprotein</keyword>
<keyword evidence="8" id="KW-1015">Disulfide bond</keyword>
<feature type="binding site" evidence="12">
    <location>
        <position position="312"/>
    </location>
    <ligand>
        <name>FAD</name>
        <dbReference type="ChEBI" id="CHEBI:57692"/>
    </ligand>
</feature>
<comment type="similarity">
    <text evidence="1 14">Belongs to the class-I pyridine nucleotide-disulfide oxidoreductase family.</text>
</comment>
<dbReference type="InterPro" id="IPR023753">
    <property type="entry name" value="FAD/NAD-binding_dom"/>
</dbReference>
<evidence type="ECO:0000256" key="9">
    <source>
        <dbReference type="ARBA" id="ARBA00023284"/>
    </source>
</evidence>
<keyword evidence="18" id="KW-1185">Reference proteome</keyword>
<dbReference type="FunFam" id="3.30.390.30:FF:000001">
    <property type="entry name" value="Dihydrolipoyl dehydrogenase"/>
    <property type="match status" value="1"/>
</dbReference>
<evidence type="ECO:0000313" key="18">
    <source>
        <dbReference type="Proteomes" id="UP000298603"/>
    </source>
</evidence>
<dbReference type="SUPFAM" id="SSF55424">
    <property type="entry name" value="FAD/NAD-linked reductases, dimerisation (C-terminal) domain"/>
    <property type="match status" value="1"/>
</dbReference>
<dbReference type="Pfam" id="PF02852">
    <property type="entry name" value="Pyr_redox_dim"/>
    <property type="match status" value="1"/>
</dbReference>
<evidence type="ECO:0000256" key="11">
    <source>
        <dbReference type="PIRSR" id="PIRSR000350-2"/>
    </source>
</evidence>
<organism evidence="17 18">
    <name type="scientific">Buchnera aphidicola</name>
    <name type="common">Therioaphis trifolii</name>
    <dbReference type="NCBI Taxonomy" id="1241884"/>
    <lineage>
        <taxon>Bacteria</taxon>
        <taxon>Pseudomonadati</taxon>
        <taxon>Pseudomonadota</taxon>
        <taxon>Gammaproteobacteria</taxon>
        <taxon>Enterobacterales</taxon>
        <taxon>Erwiniaceae</taxon>
        <taxon>Buchnera</taxon>
    </lineage>
</organism>
<dbReference type="GO" id="GO:0004148">
    <property type="term" value="F:dihydrolipoyl dehydrogenase (NADH) activity"/>
    <property type="evidence" value="ECO:0007669"/>
    <property type="project" value="UniProtKB-EC"/>
</dbReference>
<feature type="binding site" evidence="12">
    <location>
        <begin position="182"/>
        <end position="189"/>
    </location>
    <ligand>
        <name>NAD(+)</name>
        <dbReference type="ChEBI" id="CHEBI:57540"/>
    </ligand>
</feature>
<feature type="disulfide bond" description="Redox-active" evidence="13">
    <location>
        <begin position="45"/>
        <end position="50"/>
    </location>
</feature>
<evidence type="ECO:0000256" key="14">
    <source>
        <dbReference type="RuleBase" id="RU003692"/>
    </source>
</evidence>
<accession>A0A4D6YMU1</accession>
<evidence type="ECO:0000259" key="16">
    <source>
        <dbReference type="Pfam" id="PF07992"/>
    </source>
</evidence>
<evidence type="ECO:0000256" key="3">
    <source>
        <dbReference type="ARBA" id="ARBA00016961"/>
    </source>
</evidence>
<comment type="catalytic activity">
    <reaction evidence="10 14">
        <text>N(6)-[(R)-dihydrolipoyl]-L-lysyl-[protein] + NAD(+) = N(6)-[(R)-lipoyl]-L-lysyl-[protein] + NADH + H(+)</text>
        <dbReference type="Rhea" id="RHEA:15045"/>
        <dbReference type="Rhea" id="RHEA-COMP:10474"/>
        <dbReference type="Rhea" id="RHEA-COMP:10475"/>
        <dbReference type="ChEBI" id="CHEBI:15378"/>
        <dbReference type="ChEBI" id="CHEBI:57540"/>
        <dbReference type="ChEBI" id="CHEBI:57945"/>
        <dbReference type="ChEBI" id="CHEBI:83099"/>
        <dbReference type="ChEBI" id="CHEBI:83100"/>
        <dbReference type="EC" id="1.8.1.4"/>
    </reaction>
</comment>
<evidence type="ECO:0000256" key="4">
    <source>
        <dbReference type="ARBA" id="ARBA00022630"/>
    </source>
</evidence>
<evidence type="ECO:0000313" key="17">
    <source>
        <dbReference type="EMBL" id="QCI27148.1"/>
    </source>
</evidence>
<dbReference type="InterPro" id="IPR001100">
    <property type="entry name" value="Pyr_nuc-diS_OxRdtase"/>
</dbReference>
<dbReference type="GO" id="GO:0006103">
    <property type="term" value="P:2-oxoglutarate metabolic process"/>
    <property type="evidence" value="ECO:0007669"/>
    <property type="project" value="TreeGrafter"/>
</dbReference>
<evidence type="ECO:0000259" key="15">
    <source>
        <dbReference type="Pfam" id="PF02852"/>
    </source>
</evidence>
<dbReference type="InterPro" id="IPR012999">
    <property type="entry name" value="Pyr_OxRdtase_I_AS"/>
</dbReference>
<dbReference type="SUPFAM" id="SSF51905">
    <property type="entry name" value="FAD/NAD(P)-binding domain"/>
    <property type="match status" value="1"/>
</dbReference>
<dbReference type="Pfam" id="PF07992">
    <property type="entry name" value="Pyr_redox_2"/>
    <property type="match status" value="1"/>
</dbReference>
<reference evidence="17 18" key="1">
    <citation type="submission" date="2018-10" db="EMBL/GenBank/DDBJ databases">
        <title>Comparative functional genomics of the obligate endosymbiont Buchnera aphidicola.</title>
        <authorList>
            <person name="Chong R.A."/>
        </authorList>
    </citation>
    <scope>NUCLEOTIDE SEQUENCE [LARGE SCALE GENOMIC DNA]</scope>
    <source>
        <strain evidence="17 18">Tma</strain>
    </source>
</reference>
<feature type="domain" description="FAD/NAD(P)-binding" evidence="16">
    <location>
        <begin position="8"/>
        <end position="327"/>
    </location>
</feature>
<keyword evidence="12" id="KW-0547">Nucleotide-binding</keyword>
<sequence>MIRDIHIQVLVLGSGPAGYSAAFRSADLGLSTILVEKYNQLGGVCLNVGCIPSKFLLHIAKVIKESQEISKQGVVFSDPKIDFNLIKKNKDKIINTLSNGLKSLSKMRKVDIINGIGTFIDSKTVLVKNNKENIHIHFQDVIIATGSKPITLPNIPNDSNYIWNSTQALSLNTIPKKLLIIGSGIIGLEMATFYSAIGSKVDVIDRCDQVLPFLDQDIIKIFLKEIKNNFNILLGTNIDNIFVKDNQVFVTLSNKINKEKKIYDAILIAVGRIPNIKELSLDKIGVIVDKNNFIIVDDQFKTNIPNIYAIGDVIGQPMLAHKGIHQGHIVSEVISGYKHYFDPIAIPSVAYTDPEIAWVGIHENEAIKRNINYEVATFPWNASGRAIVSNCSNGITKLIINKDNRKVIGGILVGRQAGELLSEITLAIEMGCDIEDISLTIHPHPTLCESIGLTAQILQGTVTDLMNLKI</sequence>
<feature type="binding site" evidence="12">
    <location>
        <begin position="318"/>
        <end position="321"/>
    </location>
    <ligand>
        <name>FAD</name>
        <dbReference type="ChEBI" id="CHEBI:57692"/>
    </ligand>
</feature>
<dbReference type="GO" id="GO:0050660">
    <property type="term" value="F:flavin adenine dinucleotide binding"/>
    <property type="evidence" value="ECO:0007669"/>
    <property type="project" value="InterPro"/>
</dbReference>
<feature type="binding site" evidence="12">
    <location>
        <position position="54"/>
    </location>
    <ligand>
        <name>FAD</name>
        <dbReference type="ChEBI" id="CHEBI:57692"/>
    </ligand>
</feature>
<comment type="miscellaneous">
    <text evidence="14">The active site is a redox-active disulfide bond.</text>
</comment>
<feature type="binding site" evidence="12">
    <location>
        <position position="117"/>
    </location>
    <ligand>
        <name>FAD</name>
        <dbReference type="ChEBI" id="CHEBI:57692"/>
    </ligand>
</feature>
<dbReference type="PROSITE" id="PS00076">
    <property type="entry name" value="PYRIDINE_REDOX_1"/>
    <property type="match status" value="1"/>
</dbReference>
<dbReference type="RefSeq" id="WP_158349413.1">
    <property type="nucleotide sequence ID" value="NZ_CP032996.1"/>
</dbReference>
<keyword evidence="6 14" id="KW-0560">Oxidoreductase</keyword>
<feature type="binding site" evidence="12">
    <location>
        <position position="271"/>
    </location>
    <ligand>
        <name>NAD(+)</name>
        <dbReference type="ChEBI" id="CHEBI:57540"/>
    </ligand>
</feature>
<keyword evidence="9 14" id="KW-0676">Redox-active center</keyword>
<dbReference type="Proteomes" id="UP000298603">
    <property type="component" value="Chromosome"/>
</dbReference>
<feature type="domain" description="Pyridine nucleotide-disulphide oxidoreductase dimerisation" evidence="15">
    <location>
        <begin position="346"/>
        <end position="452"/>
    </location>
</feature>
<gene>
    <name evidence="17" type="primary">lpdA</name>
    <name evidence="17" type="ORF">D9V81_00750</name>
</gene>
<dbReference type="PANTHER" id="PTHR22912">
    <property type="entry name" value="DISULFIDE OXIDOREDUCTASE"/>
    <property type="match status" value="1"/>
</dbReference>
<dbReference type="PIRSF" id="PIRSF000350">
    <property type="entry name" value="Mercury_reductase_MerA"/>
    <property type="match status" value="1"/>
</dbReference>
<feature type="binding site" evidence="12">
    <location>
        <begin position="145"/>
        <end position="147"/>
    </location>
    <ligand>
        <name>FAD</name>
        <dbReference type="ChEBI" id="CHEBI:57692"/>
    </ligand>
</feature>
<keyword evidence="5 12" id="KW-0274">FAD</keyword>